<keyword evidence="5" id="KW-0862">Zinc</keyword>
<dbReference type="InterPro" id="IPR025657">
    <property type="entry name" value="RadC_JAB"/>
</dbReference>
<organism evidence="8 9">
    <name type="scientific">Limosilactobacillus fastidiosus</name>
    <dbReference type="NCBI Taxonomy" id="2759855"/>
    <lineage>
        <taxon>Bacteria</taxon>
        <taxon>Bacillati</taxon>
        <taxon>Bacillota</taxon>
        <taxon>Bacilli</taxon>
        <taxon>Lactobacillales</taxon>
        <taxon>Lactobacillaceae</taxon>
        <taxon>Limosilactobacillus</taxon>
    </lineage>
</organism>
<name>A0ABR6E834_9LACO</name>
<accession>A0ABR6E834</accession>
<keyword evidence="3" id="KW-0479">Metal-binding</keyword>
<proteinExistence type="inferred from homology"/>
<evidence type="ECO:0000256" key="4">
    <source>
        <dbReference type="ARBA" id="ARBA00022801"/>
    </source>
</evidence>
<evidence type="ECO:0000256" key="3">
    <source>
        <dbReference type="ARBA" id="ARBA00022723"/>
    </source>
</evidence>
<reference evidence="8 9" key="1">
    <citation type="submission" date="2020-07" db="EMBL/GenBank/DDBJ databases">
        <title>Description of Limosilactobacillus balticus sp. nov., Limosilactobacillus agrestis sp. nov., Limosilactobacillus albertensis sp. nov., Limosilactobacillus rudii sp. nov., Limosilactobacillus fastidiosus sp. nov., five novel Limosilactobacillus species isolated from the vertebrate gastrointestinal tract, and proposal of 6 subspecies of Limosilactobacillus reuteri adapted to the gastrointestinal tract of specific vertebrate hosts.</title>
        <authorList>
            <person name="Li F."/>
            <person name="Cheng C."/>
            <person name="Zheng J."/>
            <person name="Quevedo R.M."/>
            <person name="Li J."/>
            <person name="Roos S."/>
            <person name="Gaenzle M.G."/>
            <person name="Walter J."/>
        </authorList>
    </citation>
    <scope>NUCLEOTIDE SEQUENCE [LARGE SCALE GENOMIC DNA]</scope>
    <source>
        <strain evidence="8 9">WF-MO7-1</strain>
    </source>
</reference>
<dbReference type="CDD" id="cd08071">
    <property type="entry name" value="MPN_DUF2466"/>
    <property type="match status" value="1"/>
</dbReference>
<evidence type="ECO:0000313" key="9">
    <source>
        <dbReference type="Proteomes" id="UP000544052"/>
    </source>
</evidence>
<dbReference type="InterPro" id="IPR037518">
    <property type="entry name" value="MPN"/>
</dbReference>
<keyword evidence="6" id="KW-0482">Metalloprotease</keyword>
<dbReference type="Gene3D" id="3.40.140.10">
    <property type="entry name" value="Cytidine Deaminase, domain 2"/>
    <property type="match status" value="1"/>
</dbReference>
<comment type="similarity">
    <text evidence="1">Belongs to the UPF0758 family.</text>
</comment>
<dbReference type="PANTHER" id="PTHR30471">
    <property type="entry name" value="DNA REPAIR PROTEIN RADC"/>
    <property type="match status" value="1"/>
</dbReference>
<sequence>MFSAESTQYLELVARLLIDGSEEGDTLFHQFIKSFPTPLAVKNMTIDEKKELLEEGEQMEILLAALKLGELVVRSKTCLFGHAYSSQILSNEVMNRLSGESQESLYLVGTDIHNDIIDIKQMFIGGLSECNVYPDQIFRRALIQSASGIAVVHNHPSGSVEPSSADRAMIKRLERGCQMLGLTFLDFLIVAQDNYYSWRENQAFQKNDEMKN</sequence>
<evidence type="ECO:0000313" key="8">
    <source>
        <dbReference type="EMBL" id="MBB1063066.1"/>
    </source>
</evidence>
<evidence type="ECO:0000256" key="6">
    <source>
        <dbReference type="ARBA" id="ARBA00023049"/>
    </source>
</evidence>
<dbReference type="Proteomes" id="UP000544052">
    <property type="component" value="Unassembled WGS sequence"/>
</dbReference>
<evidence type="ECO:0000256" key="5">
    <source>
        <dbReference type="ARBA" id="ARBA00022833"/>
    </source>
</evidence>
<dbReference type="InterPro" id="IPR001405">
    <property type="entry name" value="UPF0758"/>
</dbReference>
<gene>
    <name evidence="8" type="ORF">H5R64_04615</name>
</gene>
<feature type="domain" description="MPN" evidence="7">
    <location>
        <begin position="71"/>
        <end position="204"/>
    </location>
</feature>
<dbReference type="PROSITE" id="PS50249">
    <property type="entry name" value="MPN"/>
    <property type="match status" value="1"/>
</dbReference>
<evidence type="ECO:0000256" key="2">
    <source>
        <dbReference type="ARBA" id="ARBA00022670"/>
    </source>
</evidence>
<keyword evidence="4" id="KW-0378">Hydrolase</keyword>
<keyword evidence="9" id="KW-1185">Reference proteome</keyword>
<dbReference type="EMBL" id="JACIUZ010000031">
    <property type="protein sequence ID" value="MBB1063066.1"/>
    <property type="molecule type" value="Genomic_DNA"/>
</dbReference>
<evidence type="ECO:0000256" key="1">
    <source>
        <dbReference type="ARBA" id="ARBA00010243"/>
    </source>
</evidence>
<dbReference type="PANTHER" id="PTHR30471:SF3">
    <property type="entry name" value="UPF0758 PROTEIN YEES-RELATED"/>
    <property type="match status" value="1"/>
</dbReference>
<dbReference type="Pfam" id="PF04002">
    <property type="entry name" value="RadC"/>
    <property type="match status" value="1"/>
</dbReference>
<dbReference type="InterPro" id="IPR020891">
    <property type="entry name" value="UPF0758_CS"/>
</dbReference>
<protein>
    <submittedName>
        <fullName evidence="8">JAB domain-containing protein</fullName>
    </submittedName>
</protein>
<evidence type="ECO:0000259" key="7">
    <source>
        <dbReference type="PROSITE" id="PS50249"/>
    </source>
</evidence>
<dbReference type="RefSeq" id="WP_182582947.1">
    <property type="nucleotide sequence ID" value="NZ_JACIUZ010000031.1"/>
</dbReference>
<comment type="caution">
    <text evidence="8">The sequence shown here is derived from an EMBL/GenBank/DDBJ whole genome shotgun (WGS) entry which is preliminary data.</text>
</comment>
<dbReference type="PROSITE" id="PS01302">
    <property type="entry name" value="UPF0758"/>
    <property type="match status" value="1"/>
</dbReference>
<keyword evidence="2" id="KW-0645">Protease</keyword>
<dbReference type="SUPFAM" id="SSF102712">
    <property type="entry name" value="JAB1/MPN domain"/>
    <property type="match status" value="1"/>
</dbReference>